<organism evidence="1 2">
    <name type="scientific">Datura stramonium</name>
    <name type="common">Jimsonweed</name>
    <name type="synonym">Common thornapple</name>
    <dbReference type="NCBI Taxonomy" id="4076"/>
    <lineage>
        <taxon>Eukaryota</taxon>
        <taxon>Viridiplantae</taxon>
        <taxon>Streptophyta</taxon>
        <taxon>Embryophyta</taxon>
        <taxon>Tracheophyta</taxon>
        <taxon>Spermatophyta</taxon>
        <taxon>Magnoliopsida</taxon>
        <taxon>eudicotyledons</taxon>
        <taxon>Gunneridae</taxon>
        <taxon>Pentapetalae</taxon>
        <taxon>asterids</taxon>
        <taxon>lamiids</taxon>
        <taxon>Solanales</taxon>
        <taxon>Solanaceae</taxon>
        <taxon>Solanoideae</taxon>
        <taxon>Datureae</taxon>
        <taxon>Datura</taxon>
    </lineage>
</organism>
<accession>A0ABS8SPD5</accession>
<reference evidence="1 2" key="1">
    <citation type="journal article" date="2021" name="BMC Genomics">
        <title>Datura genome reveals duplications of psychoactive alkaloid biosynthetic genes and high mutation rate following tissue culture.</title>
        <authorList>
            <person name="Rajewski A."/>
            <person name="Carter-House D."/>
            <person name="Stajich J."/>
            <person name="Litt A."/>
        </authorList>
    </citation>
    <scope>NUCLEOTIDE SEQUENCE [LARGE SCALE GENOMIC DNA]</scope>
    <source>
        <strain evidence="1">AR-01</strain>
    </source>
</reference>
<comment type="caution">
    <text evidence="1">The sequence shown here is derived from an EMBL/GenBank/DDBJ whole genome shotgun (WGS) entry which is preliminary data.</text>
</comment>
<dbReference type="Proteomes" id="UP000823775">
    <property type="component" value="Unassembled WGS sequence"/>
</dbReference>
<gene>
    <name evidence="1" type="ORF">HAX54_044004</name>
</gene>
<evidence type="ECO:0000313" key="1">
    <source>
        <dbReference type="EMBL" id="MCD7460638.1"/>
    </source>
</evidence>
<proteinExistence type="predicted"/>
<name>A0ABS8SPD5_DATST</name>
<evidence type="ECO:0000313" key="2">
    <source>
        <dbReference type="Proteomes" id="UP000823775"/>
    </source>
</evidence>
<dbReference type="EMBL" id="JACEIK010000666">
    <property type="protein sequence ID" value="MCD7460638.1"/>
    <property type="molecule type" value="Genomic_DNA"/>
</dbReference>
<protein>
    <submittedName>
        <fullName evidence="1">Uncharacterized protein</fullName>
    </submittedName>
</protein>
<keyword evidence="2" id="KW-1185">Reference proteome</keyword>
<sequence>MDTSAGDTVLEKNQTQQEIMEESSLVADLVEAMSELATLKLCDNKTKNPNNKSDQLIELQCLVKLALEGNFLDGDSTDEINELQEPMVKVESKARDVTCRLLEQLVMERAARLAAEQNAKSDQTKSEDKIHELREHLQRAERKADEFKGPFRITSQHVTLSLCLHSLSNVKGRTSCVTILRGAT</sequence>